<reference evidence="3" key="1">
    <citation type="submission" date="2017-05" db="EMBL/GenBank/DDBJ databases">
        <title>Complete and WGS of Bordetella genogroups.</title>
        <authorList>
            <person name="Spilker T."/>
            <person name="Lipuma J."/>
        </authorList>
    </citation>
    <scope>NUCLEOTIDE SEQUENCE</scope>
    <source>
        <strain evidence="3">AU21707</strain>
    </source>
</reference>
<dbReference type="CDD" id="cd04301">
    <property type="entry name" value="NAT_SF"/>
    <property type="match status" value="1"/>
</dbReference>
<evidence type="ECO:0000259" key="2">
    <source>
        <dbReference type="PROSITE" id="PS51186"/>
    </source>
</evidence>
<dbReference type="InterPro" id="IPR039422">
    <property type="entry name" value="MarR/SlyA-like"/>
</dbReference>
<dbReference type="Pfam" id="PF12802">
    <property type="entry name" value="MarR_2"/>
    <property type="match status" value="1"/>
</dbReference>
<dbReference type="InterPro" id="IPR000182">
    <property type="entry name" value="GNAT_dom"/>
</dbReference>
<keyword evidence="4" id="KW-1185">Reference proteome</keyword>
<dbReference type="InterPro" id="IPR036390">
    <property type="entry name" value="WH_DNA-bd_sf"/>
</dbReference>
<evidence type="ECO:0000313" key="3">
    <source>
        <dbReference type="EMBL" id="OZI20355.1"/>
    </source>
</evidence>
<dbReference type="EMBL" id="NEVJ01000003">
    <property type="protein sequence ID" value="OZI20355.1"/>
    <property type="molecule type" value="Genomic_DNA"/>
</dbReference>
<dbReference type="InterPro" id="IPR000835">
    <property type="entry name" value="HTH_MarR-typ"/>
</dbReference>
<evidence type="ECO:0000259" key="1">
    <source>
        <dbReference type="PROSITE" id="PS50995"/>
    </source>
</evidence>
<gene>
    <name evidence="3" type="ORF">CAL26_22880</name>
</gene>
<feature type="domain" description="N-acetyltransferase" evidence="2">
    <location>
        <begin position="211"/>
        <end position="354"/>
    </location>
</feature>
<dbReference type="RefSeq" id="WP_094848952.1">
    <property type="nucleotide sequence ID" value="NZ_NEVJ01000003.1"/>
</dbReference>
<dbReference type="PRINTS" id="PR00598">
    <property type="entry name" value="HTHMARR"/>
</dbReference>
<dbReference type="PROSITE" id="PS50995">
    <property type="entry name" value="HTH_MARR_2"/>
    <property type="match status" value="1"/>
</dbReference>
<dbReference type="PANTHER" id="PTHR33164:SF104">
    <property type="entry name" value="TRANSCRIPTIONAL REGULATORY PROTEIN"/>
    <property type="match status" value="1"/>
</dbReference>
<dbReference type="SMART" id="SM00347">
    <property type="entry name" value="HTH_MARR"/>
    <property type="match status" value="1"/>
</dbReference>
<dbReference type="SUPFAM" id="SSF55729">
    <property type="entry name" value="Acyl-CoA N-acyltransferases (Nat)"/>
    <property type="match status" value="1"/>
</dbReference>
<dbReference type="SUPFAM" id="SSF46785">
    <property type="entry name" value="Winged helix' DNA-binding domain"/>
    <property type="match status" value="1"/>
</dbReference>
<dbReference type="Proteomes" id="UP000216857">
    <property type="component" value="Unassembled WGS sequence"/>
</dbReference>
<sequence length="356" mass="39090">MDVIEALSQSREQTIRQVRELSRKLVRELGFMRPHLADSGLAPSAVHAIIEVGLTPGIQARDLAAVLRLDKSNASRQVAKLEAAGLLRRESDPEDARAARLYLTRQGAALRARIDRFATDQVSKALRQLAPVDQQALLRLLALYGEALSRDNPNMAGVADNDDGVPEPSVERAAVTANVRRRETGVEAASNGEGHIVEGYLPGCIGDVAALHARYYAETVGFGVFFERKVATELAAFAESLPAQGKGMWLYVEHGRVLGSVVIDGDMDTREAHLRWFIVDGSLRGRGVGRDLLARAMAFADAWYDETYLWTFRGLDAARHLYESVGFQLAEETAGSQWGEPVTEQRFVRRKPATLG</sequence>
<proteinExistence type="predicted"/>
<dbReference type="PROSITE" id="PS51186">
    <property type="entry name" value="GNAT"/>
    <property type="match status" value="1"/>
</dbReference>
<dbReference type="GO" id="GO:0016747">
    <property type="term" value="F:acyltransferase activity, transferring groups other than amino-acyl groups"/>
    <property type="evidence" value="ECO:0007669"/>
    <property type="project" value="InterPro"/>
</dbReference>
<dbReference type="Gene3D" id="3.40.630.30">
    <property type="match status" value="1"/>
</dbReference>
<dbReference type="GO" id="GO:0003700">
    <property type="term" value="F:DNA-binding transcription factor activity"/>
    <property type="evidence" value="ECO:0007669"/>
    <property type="project" value="InterPro"/>
</dbReference>
<dbReference type="InterPro" id="IPR016181">
    <property type="entry name" value="Acyl_CoA_acyltransferase"/>
</dbReference>
<evidence type="ECO:0000313" key="4">
    <source>
        <dbReference type="Proteomes" id="UP000216857"/>
    </source>
</evidence>
<accession>A0A261R5P4</accession>
<protein>
    <submittedName>
        <fullName evidence="3">MarR family transcriptional regulator</fullName>
    </submittedName>
</protein>
<name>A0A261R5P4_9BORD</name>
<comment type="caution">
    <text evidence="3">The sequence shown here is derived from an EMBL/GenBank/DDBJ whole genome shotgun (WGS) entry which is preliminary data.</text>
</comment>
<dbReference type="PANTHER" id="PTHR33164">
    <property type="entry name" value="TRANSCRIPTIONAL REGULATOR, MARR FAMILY"/>
    <property type="match status" value="1"/>
</dbReference>
<dbReference type="GO" id="GO:0006950">
    <property type="term" value="P:response to stress"/>
    <property type="evidence" value="ECO:0007669"/>
    <property type="project" value="TreeGrafter"/>
</dbReference>
<feature type="domain" description="HTH marR-type" evidence="1">
    <location>
        <begin position="11"/>
        <end position="146"/>
    </location>
</feature>
<dbReference type="Gene3D" id="1.10.10.10">
    <property type="entry name" value="Winged helix-like DNA-binding domain superfamily/Winged helix DNA-binding domain"/>
    <property type="match status" value="1"/>
</dbReference>
<dbReference type="OrthoDB" id="273614at2"/>
<dbReference type="Pfam" id="PF00583">
    <property type="entry name" value="Acetyltransf_1"/>
    <property type="match status" value="1"/>
</dbReference>
<organism evidence="3 4">
    <name type="scientific">Bordetella genomosp. 9</name>
    <dbReference type="NCBI Taxonomy" id="1416803"/>
    <lineage>
        <taxon>Bacteria</taxon>
        <taxon>Pseudomonadati</taxon>
        <taxon>Pseudomonadota</taxon>
        <taxon>Betaproteobacteria</taxon>
        <taxon>Burkholderiales</taxon>
        <taxon>Alcaligenaceae</taxon>
        <taxon>Bordetella</taxon>
    </lineage>
</organism>
<dbReference type="AlphaFoldDB" id="A0A261R5P4"/>
<dbReference type="InterPro" id="IPR036388">
    <property type="entry name" value="WH-like_DNA-bd_sf"/>
</dbReference>